<dbReference type="InterPro" id="IPR036864">
    <property type="entry name" value="Zn2-C6_fun-type_DNA-bd_sf"/>
</dbReference>
<dbReference type="GO" id="GO:0008270">
    <property type="term" value="F:zinc ion binding"/>
    <property type="evidence" value="ECO:0007669"/>
    <property type="project" value="InterPro"/>
</dbReference>
<evidence type="ECO:0000259" key="1">
    <source>
        <dbReference type="PROSITE" id="PS50048"/>
    </source>
</evidence>
<keyword evidence="3" id="KW-1185">Reference proteome</keyword>
<dbReference type="SUPFAM" id="SSF57701">
    <property type="entry name" value="Zn2/Cys6 DNA-binding domain"/>
    <property type="match status" value="1"/>
</dbReference>
<dbReference type="EMBL" id="KQ086156">
    <property type="protein sequence ID" value="KLO07165.1"/>
    <property type="molecule type" value="Genomic_DNA"/>
</dbReference>
<proteinExistence type="predicted"/>
<dbReference type="PROSITE" id="PS50048">
    <property type="entry name" value="ZN2_CY6_FUNGAL_2"/>
    <property type="match status" value="1"/>
</dbReference>
<dbReference type="GO" id="GO:0000981">
    <property type="term" value="F:DNA-binding transcription factor activity, RNA polymerase II-specific"/>
    <property type="evidence" value="ECO:0007669"/>
    <property type="project" value="InterPro"/>
</dbReference>
<reference evidence="2 3" key="1">
    <citation type="submission" date="2015-04" db="EMBL/GenBank/DDBJ databases">
        <title>Complete genome sequence of Schizopora paradoxa KUC8140, a cosmopolitan wood degrader in East Asia.</title>
        <authorList>
            <consortium name="DOE Joint Genome Institute"/>
            <person name="Min B."/>
            <person name="Park H."/>
            <person name="Jang Y."/>
            <person name="Kim J.-J."/>
            <person name="Kim K.H."/>
            <person name="Pangilinan J."/>
            <person name="Lipzen A."/>
            <person name="Riley R."/>
            <person name="Grigoriev I.V."/>
            <person name="Spatafora J.W."/>
            <person name="Choi I.-G."/>
        </authorList>
    </citation>
    <scope>NUCLEOTIDE SEQUENCE [LARGE SCALE GENOMIC DNA]</scope>
    <source>
        <strain evidence="2 3">KUC8140</strain>
    </source>
</reference>
<accession>A0A0H2R5V1</accession>
<sequence length="289" mass="31792">MRVVSGVARIPLLDLLINTHQVEQFYDHHHSFPLNMPKATAQKTARKNSSPCDSCSRARRRCDGVAPHGACSYCRKKNESCEYTKYNKKVASGGLCIKHYIPKGGEATLLDPAAIPSIGDVQPGQSPTPAFLVAEIECQSNAQVGIATMERYSAPPTPTLLANEDQGPSYQMSHSQLISEVMERLLRHQDFISHTTTTISHLIEEIFRDLSPHFTSTSGIGSKNSDAQHPVQAAYRPDISRDLIDDVKNVSVQFSKMHISELSKGLSLDCSKRKPLTPDGKMIAEAHSL</sequence>
<dbReference type="Proteomes" id="UP000053477">
    <property type="component" value="Unassembled WGS sequence"/>
</dbReference>
<dbReference type="AlphaFoldDB" id="A0A0H2R5V1"/>
<dbReference type="InterPro" id="IPR001138">
    <property type="entry name" value="Zn2Cys6_DnaBD"/>
</dbReference>
<protein>
    <recommendedName>
        <fullName evidence="1">Zn(2)-C6 fungal-type domain-containing protein</fullName>
    </recommendedName>
</protein>
<evidence type="ECO:0000313" key="3">
    <source>
        <dbReference type="Proteomes" id="UP000053477"/>
    </source>
</evidence>
<organism evidence="2 3">
    <name type="scientific">Schizopora paradoxa</name>
    <dbReference type="NCBI Taxonomy" id="27342"/>
    <lineage>
        <taxon>Eukaryota</taxon>
        <taxon>Fungi</taxon>
        <taxon>Dikarya</taxon>
        <taxon>Basidiomycota</taxon>
        <taxon>Agaricomycotina</taxon>
        <taxon>Agaricomycetes</taxon>
        <taxon>Hymenochaetales</taxon>
        <taxon>Schizoporaceae</taxon>
        <taxon>Schizopora</taxon>
    </lineage>
</organism>
<dbReference type="InParanoid" id="A0A0H2R5V1"/>
<dbReference type="Pfam" id="PF00172">
    <property type="entry name" value="Zn_clus"/>
    <property type="match status" value="1"/>
</dbReference>
<dbReference type="PROSITE" id="PS00463">
    <property type="entry name" value="ZN2_CY6_FUNGAL_1"/>
    <property type="match status" value="1"/>
</dbReference>
<dbReference type="Gene3D" id="4.10.240.10">
    <property type="entry name" value="Zn(2)-C6 fungal-type DNA-binding domain"/>
    <property type="match status" value="1"/>
</dbReference>
<feature type="domain" description="Zn(2)-C6 fungal-type" evidence="1">
    <location>
        <begin position="51"/>
        <end position="83"/>
    </location>
</feature>
<dbReference type="CDD" id="cd00067">
    <property type="entry name" value="GAL4"/>
    <property type="match status" value="1"/>
</dbReference>
<evidence type="ECO:0000313" key="2">
    <source>
        <dbReference type="EMBL" id="KLO07165.1"/>
    </source>
</evidence>
<name>A0A0H2R5V1_9AGAM</name>
<gene>
    <name evidence="2" type="ORF">SCHPADRAFT_661267</name>
</gene>